<dbReference type="EMBL" id="MN740401">
    <property type="protein sequence ID" value="QHU04460.1"/>
    <property type="molecule type" value="Genomic_DNA"/>
</dbReference>
<proteinExistence type="predicted"/>
<reference evidence="1" key="1">
    <citation type="journal article" date="2020" name="Nature">
        <title>Giant virus diversity and host interactions through global metagenomics.</title>
        <authorList>
            <person name="Schulz F."/>
            <person name="Roux S."/>
            <person name="Paez-Espino D."/>
            <person name="Jungbluth S."/>
            <person name="Walsh D.A."/>
            <person name="Denef V.J."/>
            <person name="McMahon K.D."/>
            <person name="Konstantinidis K.T."/>
            <person name="Eloe-Fadrosh E.A."/>
            <person name="Kyrpides N.C."/>
            <person name="Woyke T."/>
        </authorList>
    </citation>
    <scope>NUCLEOTIDE SEQUENCE</scope>
    <source>
        <strain evidence="1">GVMAG-M-3300027708-51</strain>
    </source>
</reference>
<evidence type="ECO:0000313" key="1">
    <source>
        <dbReference type="EMBL" id="QHU04460.1"/>
    </source>
</evidence>
<organism evidence="1">
    <name type="scientific">viral metagenome</name>
    <dbReference type="NCBI Taxonomy" id="1070528"/>
    <lineage>
        <taxon>unclassified sequences</taxon>
        <taxon>metagenomes</taxon>
        <taxon>organismal metagenomes</taxon>
    </lineage>
</organism>
<protein>
    <submittedName>
        <fullName evidence="1">Uncharacterized protein</fullName>
    </submittedName>
</protein>
<accession>A0A6C0JI16</accession>
<sequence length="1253" mass="140760">MKTLPIAGAGSVSFFEDDTLDIVRQHIALAVNSYPPRLYVEAHVSLPAEYYADPRHWEALFLRVSMNGSRVDKDMFKTYVEQVRGLAAVIEPVATREDWMARPAVLEPLFAPGAVFLEWRIFGVPDERCVVLPLPPKDMNIPATRIPVLNGQSLYETLYPENREITEFRVTPVPADVSQLVQRVYFPLLQADTPQRLSESELQSLRTTTDQLKALLELETPQPNHVSVLRAKWFVPLVETEFSAPRARFEEMFYGLTVSKKTPYVGYFTSRQELTRHKFFVTDEKTKTPYLDTGLWKSWASNTQPQRKLPTLLLYRGTGRTSFDRIAITNKDITFTAWRTKESKEKTEEIKEGFVKWFKSLDAVTPFVETKDLDLSRWELQDLSILASFTKEIAQFDMLRFPCLRSVFSTQDDAFRLMRAEHLSADMTPQELRAYQVLYETEDANASTLVAELGMTQPEADALVQKFMTLGEEFDLERILRGYPTFKYRSKEVIVSSVTNVDRILQYASLLRHILTSDDAAVNAVCPRRLQVVEAASAPVAVVTIQEGDFQVDDDLAALLGLEEEAPEPSGSNAAAAPAVAPLPAPSKQLKKLESAEGTTYNYFNRRLRKFNPVMFDEKYPSNCEKTKQVVVLTAEDEAKLPADYSARAWTTLELKEPDGVAICPQYWCVIDEIPLRADQLVEDACPVCRGKVITKKSDRTPEFSVIKRNQDNVFPAYKEGQPCCYKERRATDVMTKDETKDDTYILATGNLPDRRLGYLPDELARSLRIKTSYPTSVPKKRVEAGNGDFFRVGLGRASVTLKKFLKDDTAIPTPDKAREAVMLCSFFRTWTDLGEGETQADRIVSGIAAAYAKGSLSGLDELEYVTAVIKCRVIRVSTKTNTVSCGYWSDTLSAQSRTIVMIDGDILAHATRRAVKVGDKFDYKADIQKAPFAKETLATLSALHSQACASNTPDLQSALTELRLKSKPNPQLIHDPFGRTQAVFVPGVVVLPIQPVTQPPLPGIPVRSGYADIKTEELPTQADLRAFLDAAQHPGFKWVEDLVDADGRPTESLLASGFRAPFKPGAPIQGKAAKEVVGTVRTTNEDQLVNGQPNAEDAKTFREVSYAAEVFDFLLFSLSKDVQVADYSPLRNSILKRDASLYKRLETWMAKKSYWEVAENPRDFVNKVRTPCGQFKQKDACNASSLCGYTSGSCRIKVNESPDKKPAVLRRMVKTLMENDKQRALVLDERMSPFFSTVLYMEMPHELITTSV</sequence>
<name>A0A6C0JI16_9ZZZZ</name>
<dbReference type="AlphaFoldDB" id="A0A6C0JI16"/>